<organism evidence="2 3">
    <name type="scientific">Colletotrichum melonis</name>
    <dbReference type="NCBI Taxonomy" id="1209925"/>
    <lineage>
        <taxon>Eukaryota</taxon>
        <taxon>Fungi</taxon>
        <taxon>Dikarya</taxon>
        <taxon>Ascomycota</taxon>
        <taxon>Pezizomycotina</taxon>
        <taxon>Sordariomycetes</taxon>
        <taxon>Hypocreomycetidae</taxon>
        <taxon>Glomerellales</taxon>
        <taxon>Glomerellaceae</taxon>
        <taxon>Colletotrichum</taxon>
        <taxon>Colletotrichum acutatum species complex</taxon>
    </lineage>
</organism>
<feature type="region of interest" description="Disordered" evidence="1">
    <location>
        <begin position="85"/>
        <end position="105"/>
    </location>
</feature>
<reference evidence="2 3" key="1">
    <citation type="submission" date="2016-10" db="EMBL/GenBank/DDBJ databases">
        <title>The genome sequence of Colletotrichum fioriniae PJ7.</title>
        <authorList>
            <person name="Baroncelli R."/>
        </authorList>
    </citation>
    <scope>NUCLEOTIDE SEQUENCE [LARGE SCALE GENOMIC DNA]</scope>
    <source>
        <strain evidence="2">Col 31</strain>
    </source>
</reference>
<keyword evidence="3" id="KW-1185">Reference proteome</keyword>
<gene>
    <name evidence="2" type="ORF">CMEL01_00581</name>
</gene>
<dbReference type="AlphaFoldDB" id="A0AAI9V4W5"/>
<feature type="compositionally biased region" description="Basic residues" evidence="1">
    <location>
        <begin position="95"/>
        <end position="105"/>
    </location>
</feature>
<evidence type="ECO:0000256" key="1">
    <source>
        <dbReference type="SAM" id="MobiDB-lite"/>
    </source>
</evidence>
<proteinExistence type="predicted"/>
<sequence length="105" mass="12054">MWTVSTSNWPISSLSPGRDLILTSLCLILPRDERRYSHPGSAFLWFRPSTTMGTRTAQTNRLQRWCEPSQSRRFARHVILPSHPSLSSQLLAQKRPIKRSRPAPS</sequence>
<dbReference type="EMBL" id="MLGG01000001">
    <property type="protein sequence ID" value="KAK1468814.1"/>
    <property type="molecule type" value="Genomic_DNA"/>
</dbReference>
<evidence type="ECO:0000313" key="2">
    <source>
        <dbReference type="EMBL" id="KAK1468814.1"/>
    </source>
</evidence>
<comment type="caution">
    <text evidence="2">The sequence shown here is derived from an EMBL/GenBank/DDBJ whole genome shotgun (WGS) entry which is preliminary data.</text>
</comment>
<protein>
    <submittedName>
        <fullName evidence="2">Uncharacterized protein</fullName>
    </submittedName>
</protein>
<dbReference type="Proteomes" id="UP001239795">
    <property type="component" value="Unassembled WGS sequence"/>
</dbReference>
<accession>A0AAI9V4W5</accession>
<evidence type="ECO:0000313" key="3">
    <source>
        <dbReference type="Proteomes" id="UP001239795"/>
    </source>
</evidence>
<name>A0AAI9V4W5_9PEZI</name>